<dbReference type="Pfam" id="PF08338">
    <property type="entry name" value="DUF1731"/>
    <property type="match status" value="1"/>
</dbReference>
<comment type="caution">
    <text evidence="4">The sequence shown here is derived from an EMBL/GenBank/DDBJ whole genome shotgun (WGS) entry which is preliminary data.</text>
</comment>
<gene>
    <name evidence="4" type="ORF">C8D97_10910</name>
</gene>
<dbReference type="EMBL" id="QGGU01000009">
    <property type="protein sequence ID" value="PWK48461.1"/>
    <property type="molecule type" value="Genomic_DNA"/>
</dbReference>
<dbReference type="AlphaFoldDB" id="A0A316FHR1"/>
<evidence type="ECO:0008006" key="6">
    <source>
        <dbReference type="Google" id="ProtNLM"/>
    </source>
</evidence>
<dbReference type="InterPro" id="IPR036291">
    <property type="entry name" value="NAD(P)-bd_dom_sf"/>
</dbReference>
<evidence type="ECO:0000259" key="3">
    <source>
        <dbReference type="Pfam" id="PF08338"/>
    </source>
</evidence>
<dbReference type="RefSeq" id="WP_109764136.1">
    <property type="nucleotide sequence ID" value="NZ_QGGU01000009.1"/>
</dbReference>
<dbReference type="InterPro" id="IPR010099">
    <property type="entry name" value="SDR39U1"/>
</dbReference>
<evidence type="ECO:0000313" key="4">
    <source>
        <dbReference type="EMBL" id="PWK48461.1"/>
    </source>
</evidence>
<sequence length="297" mass="32818">MKIFITGISGLIGRHLAKTFRQSGHTVSGLTRNTERASKVLPASVSLVDRLDDAQDYMPDVVINLAGAPIADKRWSDSRKRELKSSRIKLTDELVDWMRQMKQHPDVFISGSAVGYYGRQGDKDITETSEPHPEFTHELCQEWEQAALKADDICRVCLLRTGLVVAPKGGFLDKMKLPFALGLGGRIGSGQQYMSWIHLDDMVSGIEHLIQDSTLSGAFNMTAPNPVTNQHFSQALASSLNRPAIFPAPGFALKLLLGEMSDLLLTGQKVLPQRLTQSGFQFQFPNVEPALVQVMDK</sequence>
<evidence type="ECO:0000256" key="1">
    <source>
        <dbReference type="ARBA" id="ARBA00009353"/>
    </source>
</evidence>
<protein>
    <recommendedName>
        <fullName evidence="6">TIGR01777 family protein</fullName>
    </recommendedName>
</protein>
<feature type="domain" description="NAD-dependent epimerase/dehydratase" evidence="2">
    <location>
        <begin position="3"/>
        <end position="212"/>
    </location>
</feature>
<feature type="domain" description="DUF1731" evidence="3">
    <location>
        <begin position="248"/>
        <end position="293"/>
    </location>
</feature>
<reference evidence="4 5" key="1">
    <citation type="submission" date="2018-05" db="EMBL/GenBank/DDBJ databases">
        <title>Genomic Encyclopedia of Type Strains, Phase IV (KMG-IV): sequencing the most valuable type-strain genomes for metagenomic binning, comparative biology and taxonomic classification.</title>
        <authorList>
            <person name="Goeker M."/>
        </authorList>
    </citation>
    <scope>NUCLEOTIDE SEQUENCE [LARGE SCALE GENOMIC DNA]</scope>
    <source>
        <strain evidence="4 5">DSM 25350</strain>
    </source>
</reference>
<dbReference type="Proteomes" id="UP000245790">
    <property type="component" value="Unassembled WGS sequence"/>
</dbReference>
<dbReference type="InterPro" id="IPR001509">
    <property type="entry name" value="Epimerase_deHydtase"/>
</dbReference>
<dbReference type="InterPro" id="IPR013549">
    <property type="entry name" value="DUF1731"/>
</dbReference>
<dbReference type="PANTHER" id="PTHR11092:SF0">
    <property type="entry name" value="EPIMERASE FAMILY PROTEIN SDR39U1"/>
    <property type="match status" value="1"/>
</dbReference>
<accession>A0A316FHR1</accession>
<dbReference type="NCBIfam" id="TIGR01777">
    <property type="entry name" value="yfcH"/>
    <property type="match status" value="1"/>
</dbReference>
<evidence type="ECO:0000313" key="5">
    <source>
        <dbReference type="Proteomes" id="UP000245790"/>
    </source>
</evidence>
<proteinExistence type="inferred from homology"/>
<dbReference type="PANTHER" id="PTHR11092">
    <property type="entry name" value="SUGAR NUCLEOTIDE EPIMERASE RELATED"/>
    <property type="match status" value="1"/>
</dbReference>
<dbReference type="OrthoDB" id="9801773at2"/>
<dbReference type="Pfam" id="PF01370">
    <property type="entry name" value="Epimerase"/>
    <property type="match status" value="1"/>
</dbReference>
<comment type="similarity">
    <text evidence="1">Belongs to the NAD(P)-dependent epimerase/dehydratase family. SDR39U1 subfamily.</text>
</comment>
<dbReference type="CDD" id="cd05242">
    <property type="entry name" value="SDR_a8"/>
    <property type="match status" value="1"/>
</dbReference>
<keyword evidence="5" id="KW-1185">Reference proteome</keyword>
<evidence type="ECO:0000259" key="2">
    <source>
        <dbReference type="Pfam" id="PF01370"/>
    </source>
</evidence>
<name>A0A316FHR1_9GAMM</name>
<dbReference type="Gene3D" id="3.40.50.720">
    <property type="entry name" value="NAD(P)-binding Rossmann-like Domain"/>
    <property type="match status" value="1"/>
</dbReference>
<organism evidence="4 5">
    <name type="scientific">Pleionea mediterranea</name>
    <dbReference type="NCBI Taxonomy" id="523701"/>
    <lineage>
        <taxon>Bacteria</taxon>
        <taxon>Pseudomonadati</taxon>
        <taxon>Pseudomonadota</taxon>
        <taxon>Gammaproteobacteria</taxon>
        <taxon>Oceanospirillales</taxon>
        <taxon>Pleioneaceae</taxon>
        <taxon>Pleionea</taxon>
    </lineage>
</organism>
<dbReference type="SUPFAM" id="SSF51735">
    <property type="entry name" value="NAD(P)-binding Rossmann-fold domains"/>
    <property type="match status" value="1"/>
</dbReference>